<name>A0A2B8B623_9PROT</name>
<dbReference type="AlphaFoldDB" id="A0A2B8B623"/>
<protein>
    <submittedName>
        <fullName evidence="4">16S rRNA (Guanine(966)-N(2))-methyltransferase RsmD</fullName>
    </submittedName>
</protein>
<feature type="compositionally biased region" description="Basic residues" evidence="3">
    <location>
        <begin position="1"/>
        <end position="11"/>
    </location>
</feature>
<dbReference type="InterPro" id="IPR029063">
    <property type="entry name" value="SAM-dependent_MTases_sf"/>
</dbReference>
<dbReference type="PANTHER" id="PTHR43542">
    <property type="entry name" value="METHYLTRANSFERASE"/>
    <property type="match status" value="1"/>
</dbReference>
<comment type="caution">
    <text evidence="4">The sequence shown here is derived from an EMBL/GenBank/DDBJ whole genome shotgun (WGS) entry which is preliminary data.</text>
</comment>
<dbReference type="RefSeq" id="WP_098739469.1">
    <property type="nucleotide sequence ID" value="NZ_PDKW01000043.1"/>
</dbReference>
<feature type="region of interest" description="Disordered" evidence="3">
    <location>
        <begin position="1"/>
        <end position="25"/>
    </location>
</feature>
<sequence length="186" mass="19751">MRIVGGKHRGRSLVAPGGRDTRPTTDRTRQAIFNILAHADWAPEFEGAAVVDAFCGTGALGLEALSRGASWCGFLDMGRPALDAVRANVESLRETANAQILRADAAKPPPAPRACMLAFLDPPYGQGLAPRALEGLLRAGWLADGALAVVEVADRDPLPLPDGFSALDERLYGDTRVAFLTVRHLA</sequence>
<evidence type="ECO:0000256" key="2">
    <source>
        <dbReference type="ARBA" id="ARBA00022679"/>
    </source>
</evidence>
<evidence type="ECO:0000256" key="3">
    <source>
        <dbReference type="SAM" id="MobiDB-lite"/>
    </source>
</evidence>
<dbReference type="Proteomes" id="UP000225379">
    <property type="component" value="Unassembled WGS sequence"/>
</dbReference>
<evidence type="ECO:0000313" key="5">
    <source>
        <dbReference type="Proteomes" id="UP000225379"/>
    </source>
</evidence>
<reference evidence="5" key="1">
    <citation type="submission" date="2017-10" db="EMBL/GenBank/DDBJ databases">
        <authorList>
            <person name="Kravchenko I.K."/>
            <person name="Grouzdev D.S."/>
        </authorList>
    </citation>
    <scope>NUCLEOTIDE SEQUENCE [LARGE SCALE GENOMIC DNA]</scope>
    <source>
        <strain evidence="5">B2</strain>
    </source>
</reference>
<dbReference type="InterPro" id="IPR004398">
    <property type="entry name" value="RNA_MeTrfase_RsmD"/>
</dbReference>
<dbReference type="NCBIfam" id="TIGR00095">
    <property type="entry name" value="16S rRNA (guanine(966)-N(2))-methyltransferase RsmD"/>
    <property type="match status" value="1"/>
</dbReference>
<keyword evidence="1 4" id="KW-0489">Methyltransferase</keyword>
<accession>A0A2B8B623</accession>
<keyword evidence="5" id="KW-1185">Reference proteome</keyword>
<dbReference type="OrthoDB" id="9803017at2"/>
<dbReference type="SUPFAM" id="SSF53335">
    <property type="entry name" value="S-adenosyl-L-methionine-dependent methyltransferases"/>
    <property type="match status" value="1"/>
</dbReference>
<dbReference type="GO" id="GO:0008168">
    <property type="term" value="F:methyltransferase activity"/>
    <property type="evidence" value="ECO:0007669"/>
    <property type="project" value="UniProtKB-KW"/>
</dbReference>
<gene>
    <name evidence="4" type="primary">rsmD</name>
    <name evidence="4" type="ORF">CRT60_26235</name>
</gene>
<dbReference type="PANTHER" id="PTHR43542:SF1">
    <property type="entry name" value="METHYLTRANSFERASE"/>
    <property type="match status" value="1"/>
</dbReference>
<dbReference type="GO" id="GO:0031167">
    <property type="term" value="P:rRNA methylation"/>
    <property type="evidence" value="ECO:0007669"/>
    <property type="project" value="InterPro"/>
</dbReference>
<dbReference type="Pfam" id="PF03602">
    <property type="entry name" value="Cons_hypoth95"/>
    <property type="match status" value="1"/>
</dbReference>
<organism evidence="4 5">
    <name type="scientific">Azospirillum palustre</name>
    <dbReference type="NCBI Taxonomy" id="2044885"/>
    <lineage>
        <taxon>Bacteria</taxon>
        <taxon>Pseudomonadati</taxon>
        <taxon>Pseudomonadota</taxon>
        <taxon>Alphaproteobacteria</taxon>
        <taxon>Rhodospirillales</taxon>
        <taxon>Azospirillaceae</taxon>
        <taxon>Azospirillum</taxon>
    </lineage>
</organism>
<dbReference type="PIRSF" id="PIRSF004553">
    <property type="entry name" value="CHP00095"/>
    <property type="match status" value="1"/>
</dbReference>
<keyword evidence="2 4" id="KW-0808">Transferase</keyword>
<proteinExistence type="predicted"/>
<evidence type="ECO:0000256" key="1">
    <source>
        <dbReference type="ARBA" id="ARBA00022603"/>
    </source>
</evidence>
<dbReference type="EMBL" id="PDKW01000043">
    <property type="protein sequence ID" value="PGH53391.1"/>
    <property type="molecule type" value="Genomic_DNA"/>
</dbReference>
<evidence type="ECO:0000313" key="4">
    <source>
        <dbReference type="EMBL" id="PGH53391.1"/>
    </source>
</evidence>
<dbReference type="Gene3D" id="3.40.50.150">
    <property type="entry name" value="Vaccinia Virus protein VP39"/>
    <property type="match status" value="1"/>
</dbReference>